<dbReference type="AlphaFoldDB" id="A0A6A7BG55"/>
<proteinExistence type="predicted"/>
<dbReference type="GO" id="GO:0046921">
    <property type="term" value="F:alpha-(1-&gt;6)-fucosyltransferase activity"/>
    <property type="evidence" value="ECO:0007669"/>
    <property type="project" value="TreeGrafter"/>
</dbReference>
<protein>
    <submittedName>
        <fullName evidence="2">Uncharacterized protein</fullName>
    </submittedName>
</protein>
<gene>
    <name evidence="2" type="ORF">T440DRAFT_514412</name>
</gene>
<evidence type="ECO:0000256" key="1">
    <source>
        <dbReference type="SAM" id="MobiDB-lite"/>
    </source>
</evidence>
<feature type="compositionally biased region" description="Low complexity" evidence="1">
    <location>
        <begin position="554"/>
        <end position="568"/>
    </location>
</feature>
<name>A0A6A7BG55_9PLEO</name>
<dbReference type="PANTHER" id="PTHR13132:SF29">
    <property type="entry name" value="ALPHA-(1,6)-FUCOSYLTRANSFERASE"/>
    <property type="match status" value="1"/>
</dbReference>
<organism evidence="2 3">
    <name type="scientific">Plenodomus tracheiphilus IPT5</name>
    <dbReference type="NCBI Taxonomy" id="1408161"/>
    <lineage>
        <taxon>Eukaryota</taxon>
        <taxon>Fungi</taxon>
        <taxon>Dikarya</taxon>
        <taxon>Ascomycota</taxon>
        <taxon>Pezizomycotina</taxon>
        <taxon>Dothideomycetes</taxon>
        <taxon>Pleosporomycetidae</taxon>
        <taxon>Pleosporales</taxon>
        <taxon>Pleosporineae</taxon>
        <taxon>Leptosphaeriaceae</taxon>
        <taxon>Plenodomus</taxon>
    </lineage>
</organism>
<feature type="region of interest" description="Disordered" evidence="1">
    <location>
        <begin position="544"/>
        <end position="576"/>
    </location>
</feature>
<accession>A0A6A7BG55</accession>
<dbReference type="GO" id="GO:0006487">
    <property type="term" value="P:protein N-linked glycosylation"/>
    <property type="evidence" value="ECO:0007669"/>
    <property type="project" value="TreeGrafter"/>
</dbReference>
<sequence length="644" mass="71118">MLNQAHKSFSKMHARRNPNLSIQSTASYSQLSPQVQSATSGAFLSPTVASRRGLLSGRSPPPSPNLPSLIPRHGKKSTHQSNSHSRLVKKILISCCGAVLLCWIVLRQIYNSTPHGSVSYEEETSSEEWEMVGGNGLPQEPSAVAVQDARGKMRWTVSIPQNLGFPLQPSQYRDICHTSMELSTSLRQDAQKSIGKRMLGYNQEDQYYIDVKEAEEQGLLPPSKAAAGRPKGFVEDEGIADGISINGLKVCDRTLTYLMETEDAGFGNSLMRLWMSYGLAKAENRTFFIDDTKWPYGKYKTYFLPPPTASCLPPPPSHIVPCPHTASHLVVSGATIKQTFGHAFTEAYEDPTKMRVARQHRIFALARSGYEALFRLRTDDADYVSKRIAEAYRQVKEHGGLSIGVHVRHGDKHPMEYQYSKDYIPLSHYIDAARDLYIDLIETPAASNKKSKKSQQSNNADLEARHSPVQIILASDDPLVYLAPELTSANSLRAQDRIILATKAALEAAASSSSNPWIDEITGWEGGFYRDVFFSLGQPTGNAEDLARMKSGDSSSSTTTTTTNNNNNAEKQQEIPEQALKLRELVGRAYLMDLSVLGHADTVVCGVSSTTCRLLAVMLGWDGAIGDGLWRNVDGGFEWRGIMW</sequence>
<evidence type="ECO:0000313" key="2">
    <source>
        <dbReference type="EMBL" id="KAF2854506.1"/>
    </source>
</evidence>
<dbReference type="OrthoDB" id="2392789at2759"/>
<dbReference type="PANTHER" id="PTHR13132">
    <property type="entry name" value="ALPHA- 1,6 -FUCOSYLTRANSFERASE"/>
    <property type="match status" value="1"/>
</dbReference>
<feature type="region of interest" description="Disordered" evidence="1">
    <location>
        <begin position="52"/>
        <end position="83"/>
    </location>
</feature>
<dbReference type="Proteomes" id="UP000799423">
    <property type="component" value="Unassembled WGS sequence"/>
</dbReference>
<keyword evidence="3" id="KW-1185">Reference proteome</keyword>
<reference evidence="2" key="1">
    <citation type="submission" date="2020-01" db="EMBL/GenBank/DDBJ databases">
        <authorList>
            <consortium name="DOE Joint Genome Institute"/>
            <person name="Haridas S."/>
            <person name="Albert R."/>
            <person name="Binder M."/>
            <person name="Bloem J."/>
            <person name="Labutti K."/>
            <person name="Salamov A."/>
            <person name="Andreopoulos B."/>
            <person name="Baker S.E."/>
            <person name="Barry K."/>
            <person name="Bills G."/>
            <person name="Bluhm B.H."/>
            <person name="Cannon C."/>
            <person name="Castanera R."/>
            <person name="Culley D.E."/>
            <person name="Daum C."/>
            <person name="Ezra D."/>
            <person name="Gonzalez J.B."/>
            <person name="Henrissat B."/>
            <person name="Kuo A."/>
            <person name="Liang C."/>
            <person name="Lipzen A."/>
            <person name="Lutzoni F."/>
            <person name="Magnuson J."/>
            <person name="Mondo S."/>
            <person name="Nolan M."/>
            <person name="Ohm R."/>
            <person name="Pangilinan J."/>
            <person name="Park H.-J."/>
            <person name="Ramirez L."/>
            <person name="Alfaro M."/>
            <person name="Sun H."/>
            <person name="Tritt A."/>
            <person name="Yoshinaga Y."/>
            <person name="Zwiers L.-H."/>
            <person name="Turgeon B.G."/>
            <person name="Goodwin S.B."/>
            <person name="Spatafora J.W."/>
            <person name="Crous P.W."/>
            <person name="Grigoriev I.V."/>
        </authorList>
    </citation>
    <scope>NUCLEOTIDE SEQUENCE</scope>
    <source>
        <strain evidence="2">IPT5</strain>
    </source>
</reference>
<evidence type="ECO:0000313" key="3">
    <source>
        <dbReference type="Proteomes" id="UP000799423"/>
    </source>
</evidence>
<dbReference type="EMBL" id="MU006292">
    <property type="protein sequence ID" value="KAF2854506.1"/>
    <property type="molecule type" value="Genomic_DNA"/>
</dbReference>